<dbReference type="InterPro" id="IPR049484">
    <property type="entry name" value="Rv0078-like_C"/>
</dbReference>
<protein>
    <submittedName>
        <fullName evidence="4">TetR family transcriptional regulator</fullName>
    </submittedName>
</protein>
<feature type="domain" description="HTH tetR-type" evidence="3">
    <location>
        <begin position="10"/>
        <end position="70"/>
    </location>
</feature>
<dbReference type="PRINTS" id="PR00455">
    <property type="entry name" value="HTHTETR"/>
</dbReference>
<reference evidence="4 5" key="1">
    <citation type="submission" date="2018-06" db="EMBL/GenBank/DDBJ databases">
        <title>Three novel Pseudomonas species isolated from symptomatic oak.</title>
        <authorList>
            <person name="Bueno-Gonzalez V."/>
            <person name="Brady C."/>
        </authorList>
    </citation>
    <scope>NUCLEOTIDE SEQUENCE [LARGE SCALE GENOMIC DNA]</scope>
    <source>
        <strain evidence="4 5">P6B</strain>
    </source>
</reference>
<proteinExistence type="predicted"/>
<dbReference type="PANTHER" id="PTHR30055">
    <property type="entry name" value="HTH-TYPE TRANSCRIPTIONAL REGULATOR RUTR"/>
    <property type="match status" value="1"/>
</dbReference>
<evidence type="ECO:0000256" key="1">
    <source>
        <dbReference type="ARBA" id="ARBA00023125"/>
    </source>
</evidence>
<dbReference type="InterPro" id="IPR050109">
    <property type="entry name" value="HTH-type_TetR-like_transc_reg"/>
</dbReference>
<dbReference type="RefSeq" id="WP_131197744.1">
    <property type="nucleotide sequence ID" value="NZ_QJUL01000009.1"/>
</dbReference>
<dbReference type="Pfam" id="PF21351">
    <property type="entry name" value="TetR_C_41"/>
    <property type="match status" value="1"/>
</dbReference>
<evidence type="ECO:0000259" key="3">
    <source>
        <dbReference type="PROSITE" id="PS50977"/>
    </source>
</evidence>
<evidence type="ECO:0000313" key="5">
    <source>
        <dbReference type="Proteomes" id="UP000293172"/>
    </source>
</evidence>
<dbReference type="InterPro" id="IPR001647">
    <property type="entry name" value="HTH_TetR"/>
</dbReference>
<feature type="DNA-binding region" description="H-T-H motif" evidence="2">
    <location>
        <begin position="33"/>
        <end position="52"/>
    </location>
</feature>
<dbReference type="Gene3D" id="1.10.357.10">
    <property type="entry name" value="Tetracycline Repressor, domain 2"/>
    <property type="match status" value="1"/>
</dbReference>
<dbReference type="Proteomes" id="UP000293172">
    <property type="component" value="Unassembled WGS sequence"/>
</dbReference>
<comment type="caution">
    <text evidence="4">The sequence shown here is derived from an EMBL/GenBank/DDBJ whole genome shotgun (WGS) entry which is preliminary data.</text>
</comment>
<dbReference type="GO" id="GO:0003700">
    <property type="term" value="F:DNA-binding transcription factor activity"/>
    <property type="evidence" value="ECO:0007669"/>
    <property type="project" value="TreeGrafter"/>
</dbReference>
<sequence>MVRSRAETMAETREKLIAAARRTFAASGFAESAMEDITAEAGLTRGALYHQFGGKKGLLEAVIEQIDAEMTERLSVISSRASSTWAALIDELVAYVAMAAEPEIQRIVLLDGPAVLGEPSQWPTQTACVRNTRRHIERLIEEGVVQPVDAEATARLVSAAALGASLWVANAEDPHESSRRVSQTLPVLLSGLLTRDQQVVER</sequence>
<dbReference type="PANTHER" id="PTHR30055:SF223">
    <property type="entry name" value="HTH-TYPE TRANSCRIPTIONAL REGULATOR UIDR"/>
    <property type="match status" value="1"/>
</dbReference>
<keyword evidence="1 2" id="KW-0238">DNA-binding</keyword>
<name>A0A4Q9R3T1_9GAMM</name>
<evidence type="ECO:0000313" key="4">
    <source>
        <dbReference type="EMBL" id="TBU94639.1"/>
    </source>
</evidence>
<accession>A0A4Q9R3T1</accession>
<dbReference type="SUPFAM" id="SSF48498">
    <property type="entry name" value="Tetracyclin repressor-like, C-terminal domain"/>
    <property type="match status" value="1"/>
</dbReference>
<dbReference type="InterPro" id="IPR036271">
    <property type="entry name" value="Tet_transcr_reg_TetR-rel_C_sf"/>
</dbReference>
<dbReference type="InterPro" id="IPR009057">
    <property type="entry name" value="Homeodomain-like_sf"/>
</dbReference>
<dbReference type="SUPFAM" id="SSF46689">
    <property type="entry name" value="Homeodomain-like"/>
    <property type="match status" value="1"/>
</dbReference>
<dbReference type="AlphaFoldDB" id="A0A4Q9R3T1"/>
<organism evidence="4 5">
    <name type="scientific">Phytopseudomonas dryadis</name>
    <dbReference type="NCBI Taxonomy" id="2487520"/>
    <lineage>
        <taxon>Bacteria</taxon>
        <taxon>Pseudomonadati</taxon>
        <taxon>Pseudomonadota</taxon>
        <taxon>Gammaproteobacteria</taxon>
        <taxon>Pseudomonadales</taxon>
        <taxon>Pseudomonadaceae</taxon>
        <taxon>Phytopseudomonas</taxon>
    </lineage>
</organism>
<dbReference type="OrthoDB" id="5293556at2"/>
<dbReference type="EMBL" id="QJUL01000009">
    <property type="protein sequence ID" value="TBU94639.1"/>
    <property type="molecule type" value="Genomic_DNA"/>
</dbReference>
<dbReference type="Pfam" id="PF00440">
    <property type="entry name" value="TetR_N"/>
    <property type="match status" value="1"/>
</dbReference>
<dbReference type="PROSITE" id="PS50977">
    <property type="entry name" value="HTH_TETR_2"/>
    <property type="match status" value="1"/>
</dbReference>
<dbReference type="GO" id="GO:0000976">
    <property type="term" value="F:transcription cis-regulatory region binding"/>
    <property type="evidence" value="ECO:0007669"/>
    <property type="project" value="TreeGrafter"/>
</dbReference>
<evidence type="ECO:0000256" key="2">
    <source>
        <dbReference type="PROSITE-ProRule" id="PRU00335"/>
    </source>
</evidence>
<gene>
    <name evidence="4" type="ORF">DNK44_08040</name>
</gene>